<evidence type="ECO:0000313" key="3">
    <source>
        <dbReference type="Proteomes" id="UP000324222"/>
    </source>
</evidence>
<reference evidence="2 3" key="1">
    <citation type="submission" date="2019-05" db="EMBL/GenBank/DDBJ databases">
        <title>Another draft genome of Portunus trituberculatus and its Hox gene families provides insights of decapod evolution.</title>
        <authorList>
            <person name="Jeong J.-H."/>
            <person name="Song I."/>
            <person name="Kim S."/>
            <person name="Choi T."/>
            <person name="Kim D."/>
            <person name="Ryu S."/>
            <person name="Kim W."/>
        </authorList>
    </citation>
    <scope>NUCLEOTIDE SEQUENCE [LARGE SCALE GENOMIC DNA]</scope>
    <source>
        <tissue evidence="2">Muscle</tissue>
    </source>
</reference>
<organism evidence="2 3">
    <name type="scientific">Portunus trituberculatus</name>
    <name type="common">Swimming crab</name>
    <name type="synonym">Neptunus trituberculatus</name>
    <dbReference type="NCBI Taxonomy" id="210409"/>
    <lineage>
        <taxon>Eukaryota</taxon>
        <taxon>Metazoa</taxon>
        <taxon>Ecdysozoa</taxon>
        <taxon>Arthropoda</taxon>
        <taxon>Crustacea</taxon>
        <taxon>Multicrustacea</taxon>
        <taxon>Malacostraca</taxon>
        <taxon>Eumalacostraca</taxon>
        <taxon>Eucarida</taxon>
        <taxon>Decapoda</taxon>
        <taxon>Pleocyemata</taxon>
        <taxon>Brachyura</taxon>
        <taxon>Eubrachyura</taxon>
        <taxon>Portunoidea</taxon>
        <taxon>Portunidae</taxon>
        <taxon>Portuninae</taxon>
        <taxon>Portunus</taxon>
    </lineage>
</organism>
<keyword evidence="3" id="KW-1185">Reference proteome</keyword>
<evidence type="ECO:0000313" key="2">
    <source>
        <dbReference type="EMBL" id="MPC64494.1"/>
    </source>
</evidence>
<name>A0A5B7H6M3_PORTR</name>
<sequence>MHHQRRAKREAGVSDPSAGRPLRAW</sequence>
<dbReference type="EMBL" id="VSRR010022182">
    <property type="protein sequence ID" value="MPC64494.1"/>
    <property type="molecule type" value="Genomic_DNA"/>
</dbReference>
<feature type="region of interest" description="Disordered" evidence="1">
    <location>
        <begin position="1"/>
        <end position="25"/>
    </location>
</feature>
<comment type="caution">
    <text evidence="2">The sequence shown here is derived from an EMBL/GenBank/DDBJ whole genome shotgun (WGS) entry which is preliminary data.</text>
</comment>
<gene>
    <name evidence="2" type="ORF">E2C01_058611</name>
</gene>
<evidence type="ECO:0000256" key="1">
    <source>
        <dbReference type="SAM" id="MobiDB-lite"/>
    </source>
</evidence>
<accession>A0A5B7H6M3</accession>
<dbReference type="AlphaFoldDB" id="A0A5B7H6M3"/>
<proteinExistence type="predicted"/>
<dbReference type="Proteomes" id="UP000324222">
    <property type="component" value="Unassembled WGS sequence"/>
</dbReference>
<protein>
    <submittedName>
        <fullName evidence="2">Uncharacterized protein</fullName>
    </submittedName>
</protein>